<dbReference type="InterPro" id="IPR043504">
    <property type="entry name" value="Peptidase_S1_PA_chymotrypsin"/>
</dbReference>
<evidence type="ECO:0000256" key="2">
    <source>
        <dbReference type="ARBA" id="ARBA00024195"/>
    </source>
</evidence>
<dbReference type="GO" id="GO:0006508">
    <property type="term" value="P:proteolysis"/>
    <property type="evidence" value="ECO:0007669"/>
    <property type="project" value="InterPro"/>
</dbReference>
<dbReference type="InterPro" id="IPR051487">
    <property type="entry name" value="Ser/Thr_Proteases_Immune/Dev"/>
</dbReference>
<name>A0AAV2S863_MEGNR</name>
<keyword evidence="5" id="KW-1185">Reference proteome</keyword>
<dbReference type="Pfam" id="PF00089">
    <property type="entry name" value="Trypsin"/>
    <property type="match status" value="1"/>
</dbReference>
<keyword evidence="1" id="KW-1015">Disulfide bond</keyword>
<gene>
    <name evidence="4" type="ORF">MNOR_LOCUS34415</name>
</gene>
<dbReference type="Proteomes" id="UP001497623">
    <property type="component" value="Unassembled WGS sequence"/>
</dbReference>
<dbReference type="PANTHER" id="PTHR24256">
    <property type="entry name" value="TRYPTASE-RELATED"/>
    <property type="match status" value="1"/>
</dbReference>
<dbReference type="InterPro" id="IPR009003">
    <property type="entry name" value="Peptidase_S1_PA"/>
</dbReference>
<dbReference type="GO" id="GO:0004252">
    <property type="term" value="F:serine-type endopeptidase activity"/>
    <property type="evidence" value="ECO:0007669"/>
    <property type="project" value="InterPro"/>
</dbReference>
<dbReference type="PROSITE" id="PS50240">
    <property type="entry name" value="TRYPSIN_DOM"/>
    <property type="match status" value="1"/>
</dbReference>
<dbReference type="AlphaFoldDB" id="A0AAV2S863"/>
<evidence type="ECO:0000259" key="3">
    <source>
        <dbReference type="PROSITE" id="PS50240"/>
    </source>
</evidence>
<protein>
    <recommendedName>
        <fullName evidence="3">Peptidase S1 domain-containing protein</fullName>
    </recommendedName>
</protein>
<evidence type="ECO:0000313" key="5">
    <source>
        <dbReference type="Proteomes" id="UP001497623"/>
    </source>
</evidence>
<dbReference type="SMART" id="SM00020">
    <property type="entry name" value="Tryp_SPc"/>
    <property type="match status" value="1"/>
</dbReference>
<feature type="non-terminal residue" evidence="4">
    <location>
        <position position="1"/>
    </location>
</feature>
<evidence type="ECO:0000313" key="4">
    <source>
        <dbReference type="EMBL" id="CAL4173646.1"/>
    </source>
</evidence>
<dbReference type="InterPro" id="IPR001254">
    <property type="entry name" value="Trypsin_dom"/>
</dbReference>
<feature type="domain" description="Peptidase S1" evidence="3">
    <location>
        <begin position="1"/>
        <end position="138"/>
    </location>
</feature>
<dbReference type="SUPFAM" id="SSF50494">
    <property type="entry name" value="Trypsin-like serine proteases"/>
    <property type="match status" value="1"/>
</dbReference>
<comment type="similarity">
    <text evidence="2">Belongs to the peptidase S1 family. CLIP subfamily.</text>
</comment>
<comment type="caution">
    <text evidence="4">The sequence shown here is derived from an EMBL/GenBank/DDBJ whole genome shotgun (WGS) entry which is preliminary data.</text>
</comment>
<proteinExistence type="inferred from homology"/>
<sequence>ENDIALIQLPEEVTLSEVIQTICLGANWRIPFGGKASVSGWGLLNATDSELPNILHHTQLDVLTESSCKNPQFFICTFTPGKGTCNGEAGAPLMVKQGYQWYQVGIASHGPIDCGISNSPDVYTRLPKFHEFINRIIKF</sequence>
<evidence type="ECO:0000256" key="1">
    <source>
        <dbReference type="ARBA" id="ARBA00023157"/>
    </source>
</evidence>
<organism evidence="4 5">
    <name type="scientific">Meganyctiphanes norvegica</name>
    <name type="common">Northern krill</name>
    <name type="synonym">Thysanopoda norvegica</name>
    <dbReference type="NCBI Taxonomy" id="48144"/>
    <lineage>
        <taxon>Eukaryota</taxon>
        <taxon>Metazoa</taxon>
        <taxon>Ecdysozoa</taxon>
        <taxon>Arthropoda</taxon>
        <taxon>Crustacea</taxon>
        <taxon>Multicrustacea</taxon>
        <taxon>Malacostraca</taxon>
        <taxon>Eumalacostraca</taxon>
        <taxon>Eucarida</taxon>
        <taxon>Euphausiacea</taxon>
        <taxon>Euphausiidae</taxon>
        <taxon>Meganyctiphanes</taxon>
    </lineage>
</organism>
<accession>A0AAV2S863</accession>
<dbReference type="EMBL" id="CAXKWB010052967">
    <property type="protein sequence ID" value="CAL4173646.1"/>
    <property type="molecule type" value="Genomic_DNA"/>
</dbReference>
<reference evidence="4 5" key="1">
    <citation type="submission" date="2024-05" db="EMBL/GenBank/DDBJ databases">
        <authorList>
            <person name="Wallberg A."/>
        </authorList>
    </citation>
    <scope>NUCLEOTIDE SEQUENCE [LARGE SCALE GENOMIC DNA]</scope>
</reference>
<dbReference type="Gene3D" id="2.40.10.10">
    <property type="entry name" value="Trypsin-like serine proteases"/>
    <property type="match status" value="1"/>
</dbReference>